<dbReference type="Gene3D" id="1.10.443.10">
    <property type="entry name" value="Intergrase catalytic core"/>
    <property type="match status" value="1"/>
</dbReference>
<evidence type="ECO:0000259" key="3">
    <source>
        <dbReference type="PROSITE" id="PS51898"/>
    </source>
</evidence>
<evidence type="ECO:0000313" key="5">
    <source>
        <dbReference type="Proteomes" id="UP000587527"/>
    </source>
</evidence>
<sequence>MTQGNSKLKRQRGAIDTLPSGAMRVRVHAGIDPLTGKRHDLVEVIPPGPTAARDAEKARTRLLSQVDEKRNPRTKATMNQLFDRWLEVLDVDVQTRRGYVIKLDKHVRPVLGKLPVAKVDTELLESFYAMLRKCRDRCGGQRFVQHRTAAVHECDGRCGPHKCRGLADSTVRQIHWILSGALARGVKWNWLAINPADAADKPPLPHPDPHPPTAAEAARLVNEAWKDPDWGTFVWCAMNLGARRAELCALRWDDFDLDNSVVVLRRSLFVDDDGELKEKDTKTHQQRRIVLDSETVAVLEEHHGRCVERAQALDYELPANAFVFSTGPVGDVPLVPDTATQRFGRMASRLSISSVLHSLRHYSATELVTAGVDIRTVAGRLGHGGGGATTLRVYAAWRSEADQRAAATLAARMPPRPRPAGQ</sequence>
<keyword evidence="5" id="KW-1185">Reference proteome</keyword>
<comment type="caution">
    <text evidence="4">The sequence shown here is derived from an EMBL/GenBank/DDBJ whole genome shotgun (WGS) entry which is preliminary data.</text>
</comment>
<dbReference type="InterPro" id="IPR050090">
    <property type="entry name" value="Tyrosine_recombinase_XerCD"/>
</dbReference>
<reference evidence="4 5" key="1">
    <citation type="submission" date="2020-08" db="EMBL/GenBank/DDBJ databases">
        <title>Sequencing the genomes of 1000 actinobacteria strains.</title>
        <authorList>
            <person name="Klenk H.-P."/>
        </authorList>
    </citation>
    <scope>NUCLEOTIDE SEQUENCE [LARGE SCALE GENOMIC DNA]</scope>
    <source>
        <strain evidence="4 5">DSM 45362</strain>
    </source>
</reference>
<dbReference type="PANTHER" id="PTHR30349:SF91">
    <property type="entry name" value="INTA PROTEIN"/>
    <property type="match status" value="1"/>
</dbReference>
<evidence type="ECO:0000256" key="1">
    <source>
        <dbReference type="ARBA" id="ARBA00023125"/>
    </source>
</evidence>
<dbReference type="GO" id="GO:0006310">
    <property type="term" value="P:DNA recombination"/>
    <property type="evidence" value="ECO:0007669"/>
    <property type="project" value="UniProtKB-KW"/>
</dbReference>
<dbReference type="PANTHER" id="PTHR30349">
    <property type="entry name" value="PHAGE INTEGRASE-RELATED"/>
    <property type="match status" value="1"/>
</dbReference>
<dbReference type="InterPro" id="IPR011010">
    <property type="entry name" value="DNA_brk_join_enz"/>
</dbReference>
<dbReference type="InterPro" id="IPR010998">
    <property type="entry name" value="Integrase_recombinase_N"/>
</dbReference>
<dbReference type="EMBL" id="JACHMN010000002">
    <property type="protein sequence ID" value="MBB5869682.1"/>
    <property type="molecule type" value="Genomic_DNA"/>
</dbReference>
<evidence type="ECO:0000256" key="2">
    <source>
        <dbReference type="ARBA" id="ARBA00023172"/>
    </source>
</evidence>
<dbReference type="InterPro" id="IPR013762">
    <property type="entry name" value="Integrase-like_cat_sf"/>
</dbReference>
<dbReference type="PROSITE" id="PS51898">
    <property type="entry name" value="TYR_RECOMBINASE"/>
    <property type="match status" value="1"/>
</dbReference>
<dbReference type="Proteomes" id="UP000587527">
    <property type="component" value="Unassembled WGS sequence"/>
</dbReference>
<dbReference type="AlphaFoldDB" id="A0A841BSH4"/>
<proteinExistence type="predicted"/>
<dbReference type="SUPFAM" id="SSF56349">
    <property type="entry name" value="DNA breaking-rejoining enzymes"/>
    <property type="match status" value="1"/>
</dbReference>
<accession>A0A841BSH4</accession>
<organism evidence="4 5">
    <name type="scientific">Allocatelliglobosispora scoriae</name>
    <dbReference type="NCBI Taxonomy" id="643052"/>
    <lineage>
        <taxon>Bacteria</taxon>
        <taxon>Bacillati</taxon>
        <taxon>Actinomycetota</taxon>
        <taxon>Actinomycetes</taxon>
        <taxon>Micromonosporales</taxon>
        <taxon>Micromonosporaceae</taxon>
        <taxon>Allocatelliglobosispora</taxon>
    </lineage>
</organism>
<name>A0A841BSH4_9ACTN</name>
<evidence type="ECO:0000313" key="4">
    <source>
        <dbReference type="EMBL" id="MBB5869682.1"/>
    </source>
</evidence>
<dbReference type="Pfam" id="PF00589">
    <property type="entry name" value="Phage_integrase"/>
    <property type="match status" value="1"/>
</dbReference>
<gene>
    <name evidence="4" type="ORF">F4553_003061</name>
</gene>
<dbReference type="RefSeq" id="WP_184836469.1">
    <property type="nucleotide sequence ID" value="NZ_JACHMN010000002.1"/>
</dbReference>
<keyword evidence="1" id="KW-0238">DNA-binding</keyword>
<dbReference type="CDD" id="cd01189">
    <property type="entry name" value="INT_ICEBs1_C_like"/>
    <property type="match status" value="1"/>
</dbReference>
<protein>
    <submittedName>
        <fullName evidence="4">Integrase</fullName>
    </submittedName>
</protein>
<dbReference type="GO" id="GO:0015074">
    <property type="term" value="P:DNA integration"/>
    <property type="evidence" value="ECO:0007669"/>
    <property type="project" value="InterPro"/>
</dbReference>
<dbReference type="Gene3D" id="1.10.150.130">
    <property type="match status" value="1"/>
</dbReference>
<dbReference type="GO" id="GO:0003677">
    <property type="term" value="F:DNA binding"/>
    <property type="evidence" value="ECO:0007669"/>
    <property type="project" value="UniProtKB-KW"/>
</dbReference>
<keyword evidence="2" id="KW-0233">DNA recombination</keyword>
<dbReference type="InterPro" id="IPR002104">
    <property type="entry name" value="Integrase_catalytic"/>
</dbReference>
<feature type="domain" description="Tyr recombinase" evidence="3">
    <location>
        <begin position="207"/>
        <end position="408"/>
    </location>
</feature>